<dbReference type="GO" id="GO:0005634">
    <property type="term" value="C:nucleus"/>
    <property type="evidence" value="ECO:0007669"/>
    <property type="project" value="UniProtKB-SubCell"/>
</dbReference>
<dbReference type="GO" id="GO:0007059">
    <property type="term" value="P:chromosome segregation"/>
    <property type="evidence" value="ECO:0007669"/>
    <property type="project" value="UniProtKB-KW"/>
</dbReference>
<dbReference type="Pfam" id="PF10345">
    <property type="entry name" value="Cohesin_load"/>
    <property type="match status" value="1"/>
</dbReference>
<keyword evidence="5" id="KW-0159">Chromosome partition</keyword>
<evidence type="ECO:0000256" key="7">
    <source>
        <dbReference type="ARBA" id="ARBA00023306"/>
    </source>
</evidence>
<keyword evidence="4" id="KW-0498">Mitosis</keyword>
<comment type="subcellular location">
    <subcellularLocation>
        <location evidence="1">Nucleus</location>
    </subcellularLocation>
</comment>
<dbReference type="EMBL" id="HG937692">
    <property type="protein sequence ID" value="CDP36597.1"/>
    <property type="molecule type" value="Genomic_DNA"/>
</dbReference>
<reference evidence="8" key="1">
    <citation type="submission" date="2014-02" db="EMBL/GenBank/DDBJ databases">
        <authorList>
            <person name="Genoscope - CEA"/>
        </authorList>
    </citation>
    <scope>NUCLEOTIDE SEQUENCE</scope>
    <source>
        <strain evidence="8">LS3</strain>
    </source>
</reference>
<dbReference type="GO" id="GO:0051301">
    <property type="term" value="P:cell division"/>
    <property type="evidence" value="ECO:0007669"/>
    <property type="project" value="UniProtKB-KW"/>
</dbReference>
<dbReference type="AlphaFoldDB" id="A0A060TCI2"/>
<proteinExistence type="inferred from homology"/>
<gene>
    <name evidence="8" type="ORF">GNLVRS02_ARAD1B16698g</name>
</gene>
<dbReference type="PANTHER" id="PTHR21394">
    <property type="entry name" value="MAU2 CHROMATID COHESION FACTOR HOMOLOG"/>
    <property type="match status" value="1"/>
</dbReference>
<comment type="similarity">
    <text evidence="2">Belongs to the SCC4/mau-2 family.</text>
</comment>
<evidence type="ECO:0000256" key="5">
    <source>
        <dbReference type="ARBA" id="ARBA00022829"/>
    </source>
</evidence>
<sequence length="593" mass="65585">MDPSQVEAIKRATLQAAADEYLRLASIHSGDASEYYALISRAIACLDAICKLSTISAVTLADTSIQLAQVILRETTSYDYAIEVINRGVWQSRTAAIHDRHLHLRQLLVYVTSLQSLPAAEKALRSCLDDAAHVPNNSQILYSLSLQGISLSRQRGLSSITKYIHYLQQAPDPQMVTLGKLVESFELVSCRQFQPALSCISNIHEDSGCPMFSVMRSLCQLTCQLALAEDAKKTQLCADQLMEALSRKDVASSSNAVFRVPLSVTGGDIKIQWLGYPEACVLGYLAAAMADLYDQDNAGTKSARINKAIEGFKIAVSKIQSMRESATTVGPLPRRRALSSFFDSAQELALFYLATSYCFKSDWAKGYKALLRIQASRSLAHSGNKPWFVYLLGCFEQALGKLAQAEAKFRQIRQQTPRTNDLYIMASLNILLIGGDNSDRNILDEVSGLCKNHPSMLIRDAFLLVNLVLWDDNSLSRLNDGHQISGIAQYSSMLIARLPSIVSPQIASLIAYHCAPYFSSLEKTLGIAKTGFVVTSKLNSPLWMYMMYKLVADLQAQRGNKIPEAKIQQLKDMLHRNISNGLEQYDNIGSKLQ</sequence>
<evidence type="ECO:0000256" key="2">
    <source>
        <dbReference type="ARBA" id="ARBA00008585"/>
    </source>
</evidence>
<keyword evidence="3" id="KW-0132">Cell division</keyword>
<protein>
    <submittedName>
        <fullName evidence="8">ARAD1B16698p</fullName>
    </submittedName>
</protein>
<accession>A0A060TCI2</accession>
<reference evidence="8" key="2">
    <citation type="submission" date="2014-06" db="EMBL/GenBank/DDBJ databases">
        <title>The complete genome of Blastobotrys (Arxula) adeninivorans LS3 - a yeast of biotechnological interest.</title>
        <authorList>
            <person name="Kunze G."/>
            <person name="Gaillardin C."/>
            <person name="Czernicka M."/>
            <person name="Durrens P."/>
            <person name="Martin T."/>
            <person name="Boer E."/>
            <person name="Gabaldon T."/>
            <person name="Cruz J."/>
            <person name="Talla E."/>
            <person name="Marck C."/>
            <person name="Goffeau A."/>
            <person name="Barbe V."/>
            <person name="Baret P."/>
            <person name="Baronian K."/>
            <person name="Beier S."/>
            <person name="Bleykasten C."/>
            <person name="Bode R."/>
            <person name="Casaregola S."/>
            <person name="Despons L."/>
            <person name="Fairhead C."/>
            <person name="Giersberg M."/>
            <person name="Gierski P."/>
            <person name="Hahnel U."/>
            <person name="Hartmann A."/>
            <person name="Jankowska D."/>
            <person name="Jubin C."/>
            <person name="Jung P."/>
            <person name="Lafontaine I."/>
            <person name="Leh-Louis V."/>
            <person name="Lemaire M."/>
            <person name="Marcet-Houben M."/>
            <person name="Mascher M."/>
            <person name="Morel G."/>
            <person name="Richard G.-F."/>
            <person name="Riechen J."/>
            <person name="Sacerdot C."/>
            <person name="Sarkar A."/>
            <person name="Savel G."/>
            <person name="Schacherer J."/>
            <person name="Sherman D."/>
            <person name="Straub M.-L."/>
            <person name="Stein N."/>
            <person name="Thierry A."/>
            <person name="Trautwein-Schult A."/>
            <person name="Westhof E."/>
            <person name="Worch S."/>
            <person name="Dujon B."/>
            <person name="Souciet J.-L."/>
            <person name="Wincker P."/>
            <person name="Scholz U."/>
            <person name="Neuveglise N."/>
        </authorList>
    </citation>
    <scope>NUCLEOTIDE SEQUENCE</scope>
    <source>
        <strain evidence="8">LS3</strain>
    </source>
</reference>
<dbReference type="InterPro" id="IPR019440">
    <property type="entry name" value="MAU2"/>
</dbReference>
<evidence type="ECO:0000256" key="1">
    <source>
        <dbReference type="ARBA" id="ARBA00004123"/>
    </source>
</evidence>
<evidence type="ECO:0000256" key="4">
    <source>
        <dbReference type="ARBA" id="ARBA00022776"/>
    </source>
</evidence>
<dbReference type="GO" id="GO:0007064">
    <property type="term" value="P:mitotic sister chromatid cohesion"/>
    <property type="evidence" value="ECO:0007669"/>
    <property type="project" value="InterPro"/>
</dbReference>
<organism evidence="8">
    <name type="scientific">Blastobotrys adeninivorans</name>
    <name type="common">Yeast</name>
    <name type="synonym">Arxula adeninivorans</name>
    <dbReference type="NCBI Taxonomy" id="409370"/>
    <lineage>
        <taxon>Eukaryota</taxon>
        <taxon>Fungi</taxon>
        <taxon>Dikarya</taxon>
        <taxon>Ascomycota</taxon>
        <taxon>Saccharomycotina</taxon>
        <taxon>Dipodascomycetes</taxon>
        <taxon>Dipodascales</taxon>
        <taxon>Trichomonascaceae</taxon>
        <taxon>Blastobotrys</taxon>
    </lineage>
</organism>
<evidence type="ECO:0000313" key="8">
    <source>
        <dbReference type="EMBL" id="CDP36597.1"/>
    </source>
</evidence>
<keyword evidence="6" id="KW-0539">Nucleus</keyword>
<evidence type="ECO:0000256" key="6">
    <source>
        <dbReference type="ARBA" id="ARBA00023242"/>
    </source>
</evidence>
<name>A0A060TCI2_BLAAD</name>
<evidence type="ECO:0000256" key="3">
    <source>
        <dbReference type="ARBA" id="ARBA00022618"/>
    </source>
</evidence>
<keyword evidence="7" id="KW-0131">Cell cycle</keyword>